<reference evidence="3 4" key="1">
    <citation type="submission" date="2018-08" db="EMBL/GenBank/DDBJ databases">
        <title>Sequencing the genomes of 1000 actinobacteria strains.</title>
        <authorList>
            <person name="Klenk H.-P."/>
        </authorList>
    </citation>
    <scope>NUCLEOTIDE SEQUENCE [LARGE SCALE GENOMIC DNA]</scope>
    <source>
        <strain evidence="3 4">DSM 44099</strain>
    </source>
</reference>
<dbReference type="Gene3D" id="3.30.530.20">
    <property type="match status" value="1"/>
</dbReference>
<dbReference type="InterPro" id="IPR023393">
    <property type="entry name" value="START-like_dom_sf"/>
</dbReference>
<dbReference type="RefSeq" id="WP_116072367.1">
    <property type="nucleotide sequence ID" value="NZ_BONB01000011.1"/>
</dbReference>
<evidence type="ECO:0000259" key="2">
    <source>
        <dbReference type="Pfam" id="PF08327"/>
    </source>
</evidence>
<dbReference type="Proteomes" id="UP000256913">
    <property type="component" value="Unassembled WGS sequence"/>
</dbReference>
<evidence type="ECO:0000313" key="3">
    <source>
        <dbReference type="EMBL" id="REG00673.1"/>
    </source>
</evidence>
<comment type="caution">
    <text evidence="3">The sequence shown here is derived from an EMBL/GenBank/DDBJ whole genome shotgun (WGS) entry which is preliminary data.</text>
</comment>
<keyword evidence="4" id="KW-1185">Reference proteome</keyword>
<comment type="similarity">
    <text evidence="1">Belongs to the AHA1 family.</text>
</comment>
<dbReference type="Pfam" id="PF08327">
    <property type="entry name" value="AHSA1"/>
    <property type="match status" value="1"/>
</dbReference>
<organism evidence="3 4">
    <name type="scientific">Asanoa ferruginea</name>
    <dbReference type="NCBI Taxonomy" id="53367"/>
    <lineage>
        <taxon>Bacteria</taxon>
        <taxon>Bacillati</taxon>
        <taxon>Actinomycetota</taxon>
        <taxon>Actinomycetes</taxon>
        <taxon>Micromonosporales</taxon>
        <taxon>Micromonosporaceae</taxon>
        <taxon>Asanoa</taxon>
    </lineage>
</organism>
<proteinExistence type="inferred from homology"/>
<name>A0A3D9ZVY6_9ACTN</name>
<dbReference type="InterPro" id="IPR013538">
    <property type="entry name" value="ASHA1/2-like_C"/>
</dbReference>
<dbReference type="CDD" id="cd07814">
    <property type="entry name" value="SRPBCC_CalC_Aha1-like"/>
    <property type="match status" value="1"/>
</dbReference>
<dbReference type="SUPFAM" id="SSF55961">
    <property type="entry name" value="Bet v1-like"/>
    <property type="match status" value="1"/>
</dbReference>
<sequence>MPTQTDPWLRVTVDVPGVTPSDVIGAFLDPAAVRRWWGGAELTVEPEIGGRYVAYFDRLGQTMRGVVTDLDQATGRFGFSWSWDHAPELPARRVDVNVDAGAVLRLAQGDYDQSSRIDRDEARSHREGWEFFLPRLAEVVTQQR</sequence>
<dbReference type="OrthoDB" id="9803476at2"/>
<dbReference type="AlphaFoldDB" id="A0A3D9ZVY6"/>
<feature type="domain" description="Activator of Hsp90 ATPase homologue 1/2-like C-terminal" evidence="2">
    <location>
        <begin position="19"/>
        <end position="140"/>
    </location>
</feature>
<protein>
    <submittedName>
        <fullName evidence="3">Uncharacterized protein YndB with AHSA1/START domain</fullName>
    </submittedName>
</protein>
<accession>A0A3D9ZVY6</accession>
<evidence type="ECO:0000256" key="1">
    <source>
        <dbReference type="ARBA" id="ARBA00006817"/>
    </source>
</evidence>
<evidence type="ECO:0000313" key="4">
    <source>
        <dbReference type="Proteomes" id="UP000256913"/>
    </source>
</evidence>
<gene>
    <name evidence="3" type="ORF">DFJ67_6729</name>
</gene>
<dbReference type="EMBL" id="QUMQ01000001">
    <property type="protein sequence ID" value="REG00673.1"/>
    <property type="molecule type" value="Genomic_DNA"/>
</dbReference>